<keyword evidence="2" id="KW-0067">ATP-binding</keyword>
<keyword evidence="9" id="KW-1185">Reference proteome</keyword>
<evidence type="ECO:0000256" key="2">
    <source>
        <dbReference type="ARBA" id="ARBA00022806"/>
    </source>
</evidence>
<dbReference type="SUPFAM" id="SSF52540">
    <property type="entry name" value="P-loop containing nucleoside triphosphate hydrolases"/>
    <property type="match status" value="2"/>
</dbReference>
<dbReference type="Gene3D" id="1.25.10.10">
    <property type="entry name" value="Leucine-rich Repeat Variant"/>
    <property type="match status" value="2"/>
</dbReference>
<evidence type="ECO:0000313" key="8">
    <source>
        <dbReference type="EMBL" id="KAK9825439.1"/>
    </source>
</evidence>
<dbReference type="InterPro" id="IPR044972">
    <property type="entry name" value="Mot1"/>
</dbReference>
<sequence length="1743" mass="177824">MALPGSGSRLEKLLNLLEAGSTAELRKAAAEQVSGIAKAHLSQLPALLRRIQALLRHKSWDARVAAGECLGLIAEHAAHGTQLLASGGQEFDAADEEGLSAAERLARQRRGLNKRLGLGGQMDALLDTADLVKDEDLLGRGGGGGGGSGGGGSGGKGSAVAPGAKQKAPDELLSEMSVAEPADMAGLSARERNALKRKLKRKHSQPAAPDAPQVAKRSKLDAPGASAESATAAAEADQEDWRAAAGGRWPFQRLCGHLLLDVLHAQWEVRHGAAVALREVLRSHASAAAVVAPLAAEPTGWMAPGGSGKPRLLGVTAADAAAAAAASAAWLEDCVVRLLCVLALDRFGDFVSDQVVAPVRETAAQALGAALRPLPRASLGAALAALAALAAGSAWEARHGGLLGIKYLLAARPDAAEELLPAALPAALRGLQDSDDDVRAVAAEALLPVAGVLAAGAGSLFGTLTATLWDLLLDLDELSPSTGSAMQLLAHVQAARVGAPDPNLATLESDLRVLEASQRAWDLLLKRAPADALWAAAVPEVITCCFAMAATPTGSSVKADLLLAVPLPQRRRGSSAGASSSADAAGARRMARQVSAVVGGQEGGGPAGAVRVRLVTARALGRLACRLPSREAVHAPLCAGLQGCRLPGATPVPDVVVQSVLAALALPGSGRPCDDEARPFWMRMHDAAAAALRAAAAAECDLSAVLGGSAISGVTASLNAERGAALAASLADLTTPAVAGPASAAAVEAAAAGRVALGAAAGELAAVEGFLQCSTCAALAAAVVHVGQLPAKLNAVVQPLMGALRREPDPALRAVVAEAVAELVALCVGRQPSPNERVLKNICAMACGDLRETPSAAAPDPVDDEPDQAAPPAANGAGDPDADPVAAAASVARQGAEAALQALVARFGADLPQKHPRLWEAMSAALAPGGPLAADAQALLDTLTVLRAAAPAVGPALAAPISELVPGLAAAAGHARGVVRAAAARTAAALATALPEAILPALQRHLLPMLAGGAPDSLRRGGVATAAALTGALGSGGAAHALPLVVPLMGRMGDPLPGVRSAATAAFASAVALIPLAQGMDPPAGLDAEQRVNWLRDRDFLAQLTDSSRVAPYELPIAVNGELRAYQRDGIAWLAFLRRCGLHGVLGDDMGLGKTLQASATIAASHAEQRAASAPPPRSLVVCPPTLVGHWAHEVGRFVGGSLRTLAYEGPPAARAALHESLDDPLAGSCEDAARRGNGSAQGPVDLVVMSYETLRADVEWVAARRWHYCVLDEGHVIRNPKARVAQAVKRVAAQHRLILSGTPIQNDVLELWALFDFLMPGFLGSAGAFRARYGRALKEARGSKAGSAAAQAGLLALDGLHKQVMPFILRRTKEAVLSDLPPKILQDVMCDPSPLQLRLYEDFARSASSQEAVGALSSSGSGAAGANSAPHVFQALQYLRRLCSHPLLVLDRSLPAHAAAIAAATGVQANAASWPRAEAALRALHHAPKLAALRQLLQECGIVREDGAAAPAAADGGEAGDAGHRVLVFAQLRGLLDIVARDLLQPAGVPFLRLDGGVDASARFGVVQRFNSDPTVPVMLLTTAVGGLGLNLTAADTVVFLEHDWNPMKDLQAMDRAHRLGQRRTVNVYRLLTRGTLEERIMGLQRFKLDVAAAVVNADNASLASLDTSGLLDLFAPPGAAGAGAPAASGAESQAEAKGVAGAGAGPGGRGAKAVLEGLEELWDEAQYAEELSLDAFVSKLR</sequence>
<organism evidence="8 9">
    <name type="scientific">Elliptochloris bilobata</name>
    <dbReference type="NCBI Taxonomy" id="381761"/>
    <lineage>
        <taxon>Eukaryota</taxon>
        <taxon>Viridiplantae</taxon>
        <taxon>Chlorophyta</taxon>
        <taxon>core chlorophytes</taxon>
        <taxon>Trebouxiophyceae</taxon>
        <taxon>Trebouxiophyceae incertae sedis</taxon>
        <taxon>Elliptochloris clade</taxon>
        <taxon>Elliptochloris</taxon>
    </lineage>
</organism>
<dbReference type="PANTHER" id="PTHR36498">
    <property type="entry name" value="TATA-BINDING PROTEIN-ASSOCIATED FACTOR 172"/>
    <property type="match status" value="1"/>
</dbReference>
<dbReference type="FunFam" id="3.40.50.300:FF:001793">
    <property type="entry name" value="TATA-binding protein-associated factor"/>
    <property type="match status" value="1"/>
</dbReference>
<dbReference type="InterPro" id="IPR038718">
    <property type="entry name" value="SNF2-like_sf"/>
</dbReference>
<dbReference type="InterPro" id="IPR016024">
    <property type="entry name" value="ARM-type_fold"/>
</dbReference>
<feature type="region of interest" description="Disordered" evidence="5">
    <location>
        <begin position="854"/>
        <end position="884"/>
    </location>
</feature>
<dbReference type="Pfam" id="PF00271">
    <property type="entry name" value="Helicase_C"/>
    <property type="match status" value="1"/>
</dbReference>
<dbReference type="InterPro" id="IPR000330">
    <property type="entry name" value="SNF2_N"/>
</dbReference>
<dbReference type="InterPro" id="IPR027417">
    <property type="entry name" value="P-loop_NTPase"/>
</dbReference>
<dbReference type="Pfam" id="PF12054">
    <property type="entry name" value="DUF3535"/>
    <property type="match status" value="1"/>
</dbReference>
<dbReference type="GO" id="GO:0017025">
    <property type="term" value="F:TBP-class protein binding"/>
    <property type="evidence" value="ECO:0007669"/>
    <property type="project" value="InterPro"/>
</dbReference>
<dbReference type="InterPro" id="IPR049730">
    <property type="entry name" value="SNF2/RAD54-like_C"/>
</dbReference>
<dbReference type="InterPro" id="IPR022707">
    <property type="entry name" value="Mot1_central_dom"/>
</dbReference>
<dbReference type="Pfam" id="PF00176">
    <property type="entry name" value="SNF2-rel_dom"/>
    <property type="match status" value="1"/>
</dbReference>
<name>A0AAW1QVC7_9CHLO</name>
<dbReference type="Proteomes" id="UP001445335">
    <property type="component" value="Unassembled WGS sequence"/>
</dbReference>
<dbReference type="Gene3D" id="3.40.50.10810">
    <property type="entry name" value="Tandem AAA-ATPase domain"/>
    <property type="match status" value="1"/>
</dbReference>
<evidence type="ECO:0000256" key="1">
    <source>
        <dbReference type="ARBA" id="ARBA00022801"/>
    </source>
</evidence>
<feature type="compositionally biased region" description="Low complexity" evidence="5">
    <location>
        <begin position="225"/>
        <end position="235"/>
    </location>
</feature>
<keyword evidence="3" id="KW-0238">DNA-binding</keyword>
<feature type="domain" description="Helicase C-terminal" evidence="7">
    <location>
        <begin position="1496"/>
        <end position="1668"/>
    </location>
</feature>
<dbReference type="GO" id="GO:0005524">
    <property type="term" value="F:ATP binding"/>
    <property type="evidence" value="ECO:0007669"/>
    <property type="project" value="InterPro"/>
</dbReference>
<dbReference type="PROSITE" id="PS51194">
    <property type="entry name" value="HELICASE_CTER"/>
    <property type="match status" value="1"/>
</dbReference>
<dbReference type="GO" id="GO:0004386">
    <property type="term" value="F:helicase activity"/>
    <property type="evidence" value="ECO:0007669"/>
    <property type="project" value="UniProtKB-KW"/>
</dbReference>
<comment type="caution">
    <text evidence="8">The sequence shown here is derived from an EMBL/GenBank/DDBJ whole genome shotgun (WGS) entry which is preliminary data.</text>
</comment>
<feature type="compositionally biased region" description="Gly residues" evidence="5">
    <location>
        <begin position="139"/>
        <end position="157"/>
    </location>
</feature>
<dbReference type="InterPro" id="IPR014001">
    <property type="entry name" value="Helicase_ATP-bd"/>
</dbReference>
<proteinExistence type="predicted"/>
<dbReference type="InterPro" id="IPR021133">
    <property type="entry name" value="HEAT_type_2"/>
</dbReference>
<feature type="domain" description="Helicase ATP-binding" evidence="6">
    <location>
        <begin position="1135"/>
        <end position="1322"/>
    </location>
</feature>
<evidence type="ECO:0000256" key="4">
    <source>
        <dbReference type="PROSITE-ProRule" id="PRU00103"/>
    </source>
</evidence>
<protein>
    <submittedName>
        <fullName evidence="8">Uncharacterized protein</fullName>
    </submittedName>
</protein>
<reference evidence="8 9" key="1">
    <citation type="journal article" date="2024" name="Nat. Commun.">
        <title>Phylogenomics reveals the evolutionary origins of lichenization in chlorophyte algae.</title>
        <authorList>
            <person name="Puginier C."/>
            <person name="Libourel C."/>
            <person name="Otte J."/>
            <person name="Skaloud P."/>
            <person name="Haon M."/>
            <person name="Grisel S."/>
            <person name="Petersen M."/>
            <person name="Berrin J.G."/>
            <person name="Delaux P.M."/>
            <person name="Dal Grande F."/>
            <person name="Keller J."/>
        </authorList>
    </citation>
    <scope>NUCLEOTIDE SEQUENCE [LARGE SCALE GENOMIC DNA]</scope>
    <source>
        <strain evidence="8 9">SAG 245.80</strain>
    </source>
</reference>
<dbReference type="GO" id="GO:0016887">
    <property type="term" value="F:ATP hydrolysis activity"/>
    <property type="evidence" value="ECO:0007669"/>
    <property type="project" value="InterPro"/>
</dbReference>
<dbReference type="Gene3D" id="3.40.50.300">
    <property type="entry name" value="P-loop containing nucleotide triphosphate hydrolases"/>
    <property type="match status" value="1"/>
</dbReference>
<dbReference type="EMBL" id="JALJOU010000074">
    <property type="protein sequence ID" value="KAK9825439.1"/>
    <property type="molecule type" value="Genomic_DNA"/>
</dbReference>
<feature type="repeat" description="HEAT" evidence="4">
    <location>
        <begin position="423"/>
        <end position="457"/>
    </location>
</feature>
<dbReference type="InterPro" id="IPR011989">
    <property type="entry name" value="ARM-like"/>
</dbReference>
<feature type="compositionally biased region" description="Low complexity" evidence="5">
    <location>
        <begin position="868"/>
        <end position="884"/>
    </location>
</feature>
<evidence type="ECO:0000256" key="3">
    <source>
        <dbReference type="ARBA" id="ARBA00023125"/>
    </source>
</evidence>
<dbReference type="SMART" id="SM00487">
    <property type="entry name" value="DEXDc"/>
    <property type="match status" value="1"/>
</dbReference>
<evidence type="ECO:0000313" key="9">
    <source>
        <dbReference type="Proteomes" id="UP001445335"/>
    </source>
</evidence>
<accession>A0AAW1QVC7</accession>
<dbReference type="InterPro" id="IPR001650">
    <property type="entry name" value="Helicase_C-like"/>
</dbReference>
<feature type="region of interest" description="Disordered" evidence="5">
    <location>
        <begin position="137"/>
        <end position="171"/>
    </location>
</feature>
<keyword evidence="1" id="KW-0378">Hydrolase</keyword>
<gene>
    <name evidence="8" type="ORF">WJX81_008035</name>
</gene>
<dbReference type="PROSITE" id="PS51192">
    <property type="entry name" value="HELICASE_ATP_BIND_1"/>
    <property type="match status" value="1"/>
</dbReference>
<evidence type="ECO:0000256" key="5">
    <source>
        <dbReference type="SAM" id="MobiDB-lite"/>
    </source>
</evidence>
<evidence type="ECO:0000259" key="7">
    <source>
        <dbReference type="PROSITE" id="PS51194"/>
    </source>
</evidence>
<dbReference type="PANTHER" id="PTHR36498:SF1">
    <property type="entry name" value="TATA-BINDING PROTEIN-ASSOCIATED FACTOR 172"/>
    <property type="match status" value="1"/>
</dbReference>
<keyword evidence="2" id="KW-0547">Nucleotide-binding</keyword>
<dbReference type="SUPFAM" id="SSF48371">
    <property type="entry name" value="ARM repeat"/>
    <property type="match status" value="1"/>
</dbReference>
<dbReference type="PROSITE" id="PS50077">
    <property type="entry name" value="HEAT_REPEAT"/>
    <property type="match status" value="1"/>
</dbReference>
<dbReference type="CDD" id="cd18793">
    <property type="entry name" value="SF2_C_SNF"/>
    <property type="match status" value="1"/>
</dbReference>
<dbReference type="SMART" id="SM00490">
    <property type="entry name" value="HELICc"/>
    <property type="match status" value="1"/>
</dbReference>
<keyword evidence="2" id="KW-0347">Helicase</keyword>
<feature type="region of interest" description="Disordered" evidence="5">
    <location>
        <begin position="196"/>
        <end position="238"/>
    </location>
</feature>
<dbReference type="GO" id="GO:0003677">
    <property type="term" value="F:DNA binding"/>
    <property type="evidence" value="ECO:0007669"/>
    <property type="project" value="UniProtKB-KW"/>
</dbReference>
<evidence type="ECO:0000259" key="6">
    <source>
        <dbReference type="PROSITE" id="PS51192"/>
    </source>
</evidence>